<reference evidence="1" key="1">
    <citation type="submission" date="2019-10" db="EMBL/GenBank/DDBJ databases">
        <authorList>
            <consortium name="DOE Joint Genome Institute"/>
            <person name="Kuo A."/>
            <person name="Miyauchi S."/>
            <person name="Kiss E."/>
            <person name="Drula E."/>
            <person name="Kohler A."/>
            <person name="Sanchez-Garcia M."/>
            <person name="Andreopoulos B."/>
            <person name="Barry K.W."/>
            <person name="Bonito G."/>
            <person name="Buee M."/>
            <person name="Carver A."/>
            <person name="Chen C."/>
            <person name="Cichocki N."/>
            <person name="Clum A."/>
            <person name="Culley D."/>
            <person name="Crous P.W."/>
            <person name="Fauchery L."/>
            <person name="Girlanda M."/>
            <person name="Hayes R."/>
            <person name="Keri Z."/>
            <person name="Labutti K."/>
            <person name="Lipzen A."/>
            <person name="Lombard V."/>
            <person name="Magnuson J."/>
            <person name="Maillard F."/>
            <person name="Morin E."/>
            <person name="Murat C."/>
            <person name="Nolan M."/>
            <person name="Ohm R."/>
            <person name="Pangilinan J."/>
            <person name="Pereira M."/>
            <person name="Perotto S."/>
            <person name="Peter M."/>
            <person name="Riley R."/>
            <person name="Sitrit Y."/>
            <person name="Stielow B."/>
            <person name="Szollosi G."/>
            <person name="Zifcakova L."/>
            <person name="Stursova M."/>
            <person name="Spatafora J.W."/>
            <person name="Tedersoo L."/>
            <person name="Vaario L.-M."/>
            <person name="Yamada A."/>
            <person name="Yan M."/>
            <person name="Wang P."/>
            <person name="Xu J."/>
            <person name="Bruns T."/>
            <person name="Baldrian P."/>
            <person name="Vilgalys R."/>
            <person name="Henrissat B."/>
            <person name="Grigoriev I.V."/>
            <person name="Hibbett D."/>
            <person name="Nagy L.G."/>
            <person name="Martin F.M."/>
        </authorList>
    </citation>
    <scope>NUCLEOTIDE SEQUENCE</scope>
    <source>
        <strain evidence="1">P2</strain>
    </source>
</reference>
<comment type="caution">
    <text evidence="1">The sequence shown here is derived from an EMBL/GenBank/DDBJ whole genome shotgun (WGS) entry which is preliminary data.</text>
</comment>
<evidence type="ECO:0000313" key="1">
    <source>
        <dbReference type="EMBL" id="KAF9646820.1"/>
    </source>
</evidence>
<evidence type="ECO:0000313" key="2">
    <source>
        <dbReference type="Proteomes" id="UP000886501"/>
    </source>
</evidence>
<protein>
    <submittedName>
        <fullName evidence="1">Uncharacterized protein</fullName>
    </submittedName>
</protein>
<proteinExistence type="predicted"/>
<accession>A0ACB6ZAR0</accession>
<sequence length="122" mass="13284">MTLSAELQQELIEISFMAAGSIADPGKSPNHPSPPPLYKRVETLVEILGDKRVYLTPSPSVSVDLGEVVPLIEAITTGKDEASLINCLCRDTTQTFVNVIHEVLDLPGLPPRFRRKCLSALC</sequence>
<organism evidence="1 2">
    <name type="scientific">Thelephora ganbajun</name>
    <name type="common">Ganba fungus</name>
    <dbReference type="NCBI Taxonomy" id="370292"/>
    <lineage>
        <taxon>Eukaryota</taxon>
        <taxon>Fungi</taxon>
        <taxon>Dikarya</taxon>
        <taxon>Basidiomycota</taxon>
        <taxon>Agaricomycotina</taxon>
        <taxon>Agaricomycetes</taxon>
        <taxon>Thelephorales</taxon>
        <taxon>Thelephoraceae</taxon>
        <taxon>Thelephora</taxon>
    </lineage>
</organism>
<reference evidence="1" key="2">
    <citation type="journal article" date="2020" name="Nat. Commun.">
        <title>Large-scale genome sequencing of mycorrhizal fungi provides insights into the early evolution of symbiotic traits.</title>
        <authorList>
            <person name="Miyauchi S."/>
            <person name="Kiss E."/>
            <person name="Kuo A."/>
            <person name="Drula E."/>
            <person name="Kohler A."/>
            <person name="Sanchez-Garcia M."/>
            <person name="Morin E."/>
            <person name="Andreopoulos B."/>
            <person name="Barry K.W."/>
            <person name="Bonito G."/>
            <person name="Buee M."/>
            <person name="Carver A."/>
            <person name="Chen C."/>
            <person name="Cichocki N."/>
            <person name="Clum A."/>
            <person name="Culley D."/>
            <person name="Crous P.W."/>
            <person name="Fauchery L."/>
            <person name="Girlanda M."/>
            <person name="Hayes R.D."/>
            <person name="Keri Z."/>
            <person name="LaButti K."/>
            <person name="Lipzen A."/>
            <person name="Lombard V."/>
            <person name="Magnuson J."/>
            <person name="Maillard F."/>
            <person name="Murat C."/>
            <person name="Nolan M."/>
            <person name="Ohm R.A."/>
            <person name="Pangilinan J."/>
            <person name="Pereira M.F."/>
            <person name="Perotto S."/>
            <person name="Peter M."/>
            <person name="Pfister S."/>
            <person name="Riley R."/>
            <person name="Sitrit Y."/>
            <person name="Stielow J.B."/>
            <person name="Szollosi G."/>
            <person name="Zifcakova L."/>
            <person name="Stursova M."/>
            <person name="Spatafora J.W."/>
            <person name="Tedersoo L."/>
            <person name="Vaario L.M."/>
            <person name="Yamada A."/>
            <person name="Yan M."/>
            <person name="Wang P."/>
            <person name="Xu J."/>
            <person name="Bruns T."/>
            <person name="Baldrian P."/>
            <person name="Vilgalys R."/>
            <person name="Dunand C."/>
            <person name="Henrissat B."/>
            <person name="Grigoriev I.V."/>
            <person name="Hibbett D."/>
            <person name="Nagy L.G."/>
            <person name="Martin F.M."/>
        </authorList>
    </citation>
    <scope>NUCLEOTIDE SEQUENCE</scope>
    <source>
        <strain evidence="1">P2</strain>
    </source>
</reference>
<dbReference type="Proteomes" id="UP000886501">
    <property type="component" value="Unassembled WGS sequence"/>
</dbReference>
<dbReference type="EMBL" id="MU118048">
    <property type="protein sequence ID" value="KAF9646820.1"/>
    <property type="molecule type" value="Genomic_DNA"/>
</dbReference>
<gene>
    <name evidence="1" type="ORF">BDM02DRAFT_3130162</name>
</gene>
<name>A0ACB6ZAR0_THEGA</name>
<keyword evidence="2" id="KW-1185">Reference proteome</keyword>